<protein>
    <recommendedName>
        <fullName evidence="3">Glyoxalase/bleomycin resistance protein/dioxygenase superfamily protein</fullName>
    </recommendedName>
</protein>
<proteinExistence type="predicted"/>
<reference evidence="2" key="1">
    <citation type="journal article" date="2019" name="Int. J. Syst. Evol. Microbiol.">
        <title>The Global Catalogue of Microorganisms (GCM) 10K type strain sequencing project: providing services to taxonomists for standard genome sequencing and annotation.</title>
        <authorList>
            <consortium name="The Broad Institute Genomics Platform"/>
            <consortium name="The Broad Institute Genome Sequencing Center for Infectious Disease"/>
            <person name="Wu L."/>
            <person name="Ma J."/>
        </authorList>
    </citation>
    <scope>NUCLEOTIDE SEQUENCE [LARGE SCALE GENOMIC DNA]</scope>
    <source>
        <strain evidence="2">CECT 8288</strain>
    </source>
</reference>
<dbReference type="Proteomes" id="UP001595710">
    <property type="component" value="Unassembled WGS sequence"/>
</dbReference>
<sequence length="43" mass="4839">MKIEPMIVVAEPHVNPNAKHHEIWLHDPDGYLVVVCDNYGDAA</sequence>
<name>A0ABV7WWQ6_9GAMM</name>
<dbReference type="EMBL" id="JBHRYN010000013">
    <property type="protein sequence ID" value="MFC3702538.1"/>
    <property type="molecule type" value="Genomic_DNA"/>
</dbReference>
<evidence type="ECO:0000313" key="1">
    <source>
        <dbReference type="EMBL" id="MFC3702538.1"/>
    </source>
</evidence>
<keyword evidence="2" id="KW-1185">Reference proteome</keyword>
<gene>
    <name evidence="1" type="ORF">ACFOND_12900</name>
</gene>
<evidence type="ECO:0000313" key="2">
    <source>
        <dbReference type="Proteomes" id="UP001595710"/>
    </source>
</evidence>
<evidence type="ECO:0008006" key="3">
    <source>
        <dbReference type="Google" id="ProtNLM"/>
    </source>
</evidence>
<organism evidence="1 2">
    <name type="scientific">Reinekea marina</name>
    <dbReference type="NCBI Taxonomy" id="1310421"/>
    <lineage>
        <taxon>Bacteria</taxon>
        <taxon>Pseudomonadati</taxon>
        <taxon>Pseudomonadota</taxon>
        <taxon>Gammaproteobacteria</taxon>
        <taxon>Oceanospirillales</taxon>
        <taxon>Saccharospirillaceae</taxon>
        <taxon>Reinekea</taxon>
    </lineage>
</organism>
<comment type="caution">
    <text evidence="1">The sequence shown here is derived from an EMBL/GenBank/DDBJ whole genome shotgun (WGS) entry which is preliminary data.</text>
</comment>
<dbReference type="RefSeq" id="WP_290282012.1">
    <property type="nucleotide sequence ID" value="NZ_JAUFQI010000001.1"/>
</dbReference>
<accession>A0ABV7WWQ6</accession>